<accession>V4A2A9</accession>
<comment type="similarity">
    <text evidence="2 7">Belongs to the glutathione peroxidase family.</text>
</comment>
<evidence type="ECO:0000256" key="3">
    <source>
        <dbReference type="ARBA" id="ARBA00022525"/>
    </source>
</evidence>
<evidence type="ECO:0000256" key="4">
    <source>
        <dbReference type="ARBA" id="ARBA00022559"/>
    </source>
</evidence>
<dbReference type="PROSITE" id="PS51355">
    <property type="entry name" value="GLUTATHIONE_PEROXID_3"/>
    <property type="match status" value="1"/>
</dbReference>
<dbReference type="Proteomes" id="UP000030746">
    <property type="component" value="Unassembled WGS sequence"/>
</dbReference>
<name>V4A2A9_LOTGI</name>
<dbReference type="GO" id="GO:0006979">
    <property type="term" value="P:response to oxidative stress"/>
    <property type="evidence" value="ECO:0007669"/>
    <property type="project" value="InterPro"/>
</dbReference>
<dbReference type="PANTHER" id="PTHR11592:SF88">
    <property type="entry name" value="GLUTATHIONE PEROXIDASE-RELATED"/>
    <property type="match status" value="1"/>
</dbReference>
<dbReference type="GeneID" id="20253156"/>
<dbReference type="EMBL" id="KB201304">
    <property type="protein sequence ID" value="ESO97978.1"/>
    <property type="molecule type" value="Genomic_DNA"/>
</dbReference>
<dbReference type="GO" id="GO:0004602">
    <property type="term" value="F:glutathione peroxidase activity"/>
    <property type="evidence" value="ECO:0007669"/>
    <property type="project" value="TreeGrafter"/>
</dbReference>
<sequence>GFTHQYLQMNAIIKEGSAPSLKFAGFPCNQFGHQEPAANMTELLNGLRYVRPGSGYIPKFDLFKKIDVNGEKESKLYKFLKASCRTPDEGKFAKSEVFSDPIRPTDVTWNFEKFVIDASGRPMFRFLPNVEPNDLIDLVKAMSSGS</sequence>
<dbReference type="HOGENOM" id="CLU_029507_2_0_1"/>
<dbReference type="STRING" id="225164.V4A2A9"/>
<evidence type="ECO:0000256" key="5">
    <source>
        <dbReference type="ARBA" id="ARBA00022729"/>
    </source>
</evidence>
<dbReference type="KEGG" id="lgi:LOTGIDRAFT_97333"/>
<proteinExistence type="inferred from homology"/>
<comment type="subcellular location">
    <subcellularLocation>
        <location evidence="1">Secreted</location>
    </subcellularLocation>
</comment>
<keyword evidence="6 7" id="KW-0560">Oxidoreductase</keyword>
<organism evidence="8 9">
    <name type="scientific">Lottia gigantea</name>
    <name type="common">Giant owl limpet</name>
    <dbReference type="NCBI Taxonomy" id="225164"/>
    <lineage>
        <taxon>Eukaryota</taxon>
        <taxon>Metazoa</taxon>
        <taxon>Spiralia</taxon>
        <taxon>Lophotrochozoa</taxon>
        <taxon>Mollusca</taxon>
        <taxon>Gastropoda</taxon>
        <taxon>Patellogastropoda</taxon>
        <taxon>Lottioidea</taxon>
        <taxon>Lottiidae</taxon>
        <taxon>Lottia</taxon>
    </lineage>
</organism>
<evidence type="ECO:0000313" key="8">
    <source>
        <dbReference type="EMBL" id="ESO97978.1"/>
    </source>
</evidence>
<evidence type="ECO:0000256" key="1">
    <source>
        <dbReference type="ARBA" id="ARBA00004613"/>
    </source>
</evidence>
<dbReference type="PRINTS" id="PR01011">
    <property type="entry name" value="GLUTPROXDASE"/>
</dbReference>
<dbReference type="InterPro" id="IPR036249">
    <property type="entry name" value="Thioredoxin-like_sf"/>
</dbReference>
<feature type="non-terminal residue" evidence="8">
    <location>
        <position position="1"/>
    </location>
</feature>
<dbReference type="OrthoDB" id="446890at2759"/>
<keyword evidence="4 7" id="KW-0575">Peroxidase</keyword>
<dbReference type="AlphaFoldDB" id="V4A2A9"/>
<dbReference type="RefSeq" id="XP_009051358.1">
    <property type="nucleotide sequence ID" value="XM_009053110.1"/>
</dbReference>
<feature type="non-terminal residue" evidence="8">
    <location>
        <position position="146"/>
    </location>
</feature>
<dbReference type="Gene3D" id="3.40.30.10">
    <property type="entry name" value="Glutaredoxin"/>
    <property type="match status" value="1"/>
</dbReference>
<evidence type="ECO:0000313" key="9">
    <source>
        <dbReference type="Proteomes" id="UP000030746"/>
    </source>
</evidence>
<protein>
    <recommendedName>
        <fullName evidence="7">Glutathione peroxidase</fullName>
    </recommendedName>
</protein>
<dbReference type="Pfam" id="PF00255">
    <property type="entry name" value="GSHPx"/>
    <property type="match status" value="1"/>
</dbReference>
<evidence type="ECO:0000256" key="7">
    <source>
        <dbReference type="RuleBase" id="RU000499"/>
    </source>
</evidence>
<evidence type="ECO:0000256" key="2">
    <source>
        <dbReference type="ARBA" id="ARBA00006926"/>
    </source>
</evidence>
<dbReference type="SUPFAM" id="SSF52833">
    <property type="entry name" value="Thioredoxin-like"/>
    <property type="match status" value="1"/>
</dbReference>
<keyword evidence="3" id="KW-0964">Secreted</keyword>
<keyword evidence="5" id="KW-0732">Signal</keyword>
<dbReference type="OMA" id="VMRWHPR"/>
<reference evidence="8" key="1">
    <citation type="journal article" date="2013" name="Nature">
        <title>Insights into bilaterian evolution from three spiralian genomes.</title>
        <authorList>
            <person name="Simakov O."/>
            <person name="Marletaz F."/>
            <person name="Cho S.J."/>
            <person name="Edsinger-Gonzales E."/>
            <person name="Havlak P."/>
            <person name="Hellsten U."/>
            <person name="Kuo D.H."/>
            <person name="Larsson T."/>
            <person name="Lv J."/>
            <person name="Arendt D."/>
            <person name="Savage R."/>
            <person name="Osoegawa K."/>
            <person name="de Jong P."/>
            <person name="Grimwood J."/>
            <person name="Chapman J.A."/>
            <person name="Shapiro H."/>
            <person name="Aerts A."/>
            <person name="Otillar R.P."/>
            <person name="Terry A.Y."/>
            <person name="Boore J.L."/>
            <person name="Grigoriev I.V."/>
            <person name="Lindberg D.R."/>
            <person name="Seaver E.C."/>
            <person name="Weisblat D.A."/>
            <person name="Putnam N.H."/>
            <person name="Rokhsar D.S."/>
        </authorList>
    </citation>
    <scope>NUCLEOTIDE SEQUENCE [LARGE SCALE GENOMIC DNA]</scope>
</reference>
<keyword evidence="9" id="KW-1185">Reference proteome</keyword>
<gene>
    <name evidence="8" type="ORF">LOTGIDRAFT_97333</name>
</gene>
<dbReference type="CTD" id="20253156"/>
<dbReference type="PIRSF" id="PIRSF000303">
    <property type="entry name" value="Glutathion_perox"/>
    <property type="match status" value="1"/>
</dbReference>
<dbReference type="GO" id="GO:0005576">
    <property type="term" value="C:extracellular region"/>
    <property type="evidence" value="ECO:0007669"/>
    <property type="project" value="UniProtKB-SubCell"/>
</dbReference>
<dbReference type="PANTHER" id="PTHR11592">
    <property type="entry name" value="GLUTATHIONE PEROXIDASE"/>
    <property type="match status" value="1"/>
</dbReference>
<evidence type="ECO:0000256" key="6">
    <source>
        <dbReference type="ARBA" id="ARBA00023002"/>
    </source>
</evidence>
<dbReference type="InterPro" id="IPR000889">
    <property type="entry name" value="Glutathione_peroxidase"/>
</dbReference>